<reference evidence="1 2" key="1">
    <citation type="submission" date="2018-08" db="EMBL/GenBank/DDBJ databases">
        <title>Mucilaginibacter terrae sp. nov., isolated from manganese diggings.</title>
        <authorList>
            <person name="Huang Y."/>
            <person name="Zhou Z."/>
        </authorList>
    </citation>
    <scope>NUCLEOTIDE SEQUENCE [LARGE SCALE GENOMIC DNA]</scope>
    <source>
        <strain evidence="1 2">ZH6</strain>
    </source>
</reference>
<sequence length="333" mass="38261">MSNICEVTDTVLNELSVPEIGVPEGLPQETLVDKVAVAEVAASDVAALDRRYMLSSSSPSKYRILRILVGEVTLRHIATDTTFRQEIDYISKSYSSEEGVHIHRKLVSYIGDEISEAEAARYFFEIPYSLRNKDFFQRLENEVTNYLFYQSKSSFTTAYVFIYRILEMISFSFPMIYAAKTYDFKHTYGTLKEYFAENKGNSVGELGFLKSAIQSIFKRHVLAESTVDLILDYESEDTQSQIYEAIMGVTKPDLYHGDTVANRKIAIRFTEVSSFIIIIRNRFFHLFNRGDKNLESIDIVDADMLFSKLNEPLFSWIAVVYLEVIRFTYGELS</sequence>
<accession>A0A3E2NP57</accession>
<keyword evidence="2" id="KW-1185">Reference proteome</keyword>
<name>A0A3E2NP57_9SPHI</name>
<comment type="caution">
    <text evidence="1">The sequence shown here is derived from an EMBL/GenBank/DDBJ whole genome shotgun (WGS) entry which is preliminary data.</text>
</comment>
<dbReference type="AlphaFoldDB" id="A0A3E2NP57"/>
<dbReference type="EMBL" id="QWDE01000002">
    <property type="protein sequence ID" value="RFZ82767.1"/>
    <property type="molecule type" value="Genomic_DNA"/>
</dbReference>
<dbReference type="OrthoDB" id="980779at2"/>
<gene>
    <name evidence="1" type="ORF">DYU05_11395</name>
</gene>
<dbReference type="Proteomes" id="UP000260823">
    <property type="component" value="Unassembled WGS sequence"/>
</dbReference>
<protein>
    <submittedName>
        <fullName evidence="1">Uncharacterized protein</fullName>
    </submittedName>
</protein>
<evidence type="ECO:0000313" key="1">
    <source>
        <dbReference type="EMBL" id="RFZ82767.1"/>
    </source>
</evidence>
<evidence type="ECO:0000313" key="2">
    <source>
        <dbReference type="Proteomes" id="UP000260823"/>
    </source>
</evidence>
<proteinExistence type="predicted"/>
<organism evidence="1 2">
    <name type="scientific">Mucilaginibacter terrenus</name>
    <dbReference type="NCBI Taxonomy" id="2482727"/>
    <lineage>
        <taxon>Bacteria</taxon>
        <taxon>Pseudomonadati</taxon>
        <taxon>Bacteroidota</taxon>
        <taxon>Sphingobacteriia</taxon>
        <taxon>Sphingobacteriales</taxon>
        <taxon>Sphingobacteriaceae</taxon>
        <taxon>Mucilaginibacter</taxon>
    </lineage>
</organism>
<dbReference type="RefSeq" id="WP_117383170.1">
    <property type="nucleotide sequence ID" value="NZ_QWDE01000002.1"/>
</dbReference>